<sequence>MRRVSSRQRLVSWDAFDATADSDSGSGTEESSFVGLKADEESFASGYETALSQSYHSLIALNDIGSCNVNDNDDSIDEVDKKGTNTNTAIRRRKRDRKSSYFSFAKHTTICKMVESPKTCASITLDTSTSESPTIISSYPWESGKPSPTSLSSPSVGFNDLIDDLHLKIFSFLDLSSLRSAMSINHHYRTLTISNVARNSLWIDHYQKIWHIQERKEENYQNQFYHRQPPKFIDNFHLPMAAAHSVSTSSFGGENNHDHDHVDTTNLSLLLSLTPTNFPTCIDQDILKPRMRLNSSIRRTIPAHRQNEDDQLIQYYRDKVTGRSLARYTGHVGQGDRCLRSDCPMPRPSRSRSPCRSDACASTKNDNDSNISRRKPTNCFGASFFGSHHLHIDPQHSFLFSFLQRRGSKSKSVKGNGNKSSNSLTSSYASLPSLSAHEWTPFVVPFIDNSSINDSGITTVNVTPRFISYYEVSILKPGEGNNDADLLLQPQGPSPVYRTSHNDCVAVGVATKDFQVHSRMPGWDRQSFGYHGDDGGIFHATGGMLKQFGPKFGSGDTIGCGIDYLSKGIFYTLNGKFLGYAWDNISEAILEKDLYPVVGLDTNCPVHLNWGHSGPFQFDLSKFIQKHEGRVLATYSPEGNFCPGDDDDAAITTATSTNSAASNKKSGRSFPGLSPSRRHRRGFGGRQNHFLK</sequence>
<dbReference type="EMBL" id="HBIX01023287">
    <property type="protein sequence ID" value="CAE0723378.1"/>
    <property type="molecule type" value="Transcribed_RNA"/>
</dbReference>
<name>A0A7S4ARB8_9STRA</name>
<dbReference type="InterPro" id="IPR013320">
    <property type="entry name" value="ConA-like_dom_sf"/>
</dbReference>
<dbReference type="PANTHER" id="PTHR12864">
    <property type="entry name" value="RAN BINDING PROTEIN 9-RELATED"/>
    <property type="match status" value="1"/>
</dbReference>
<accession>A0A7S4ARB8</accession>
<dbReference type="SMART" id="SM00449">
    <property type="entry name" value="SPRY"/>
    <property type="match status" value="1"/>
</dbReference>
<gene>
    <name evidence="3" type="ORF">PAUS00366_LOCUS16134</name>
</gene>
<dbReference type="Gene3D" id="2.60.120.920">
    <property type="match status" value="1"/>
</dbReference>
<protein>
    <recommendedName>
        <fullName evidence="2">B30.2/SPRY domain-containing protein</fullName>
    </recommendedName>
</protein>
<dbReference type="InterPro" id="IPR043136">
    <property type="entry name" value="B30.2/SPRY_sf"/>
</dbReference>
<feature type="region of interest" description="Disordered" evidence="1">
    <location>
        <begin position="339"/>
        <end position="373"/>
    </location>
</feature>
<reference evidence="3" key="1">
    <citation type="submission" date="2021-01" db="EMBL/GenBank/DDBJ databases">
        <authorList>
            <person name="Corre E."/>
            <person name="Pelletier E."/>
            <person name="Niang G."/>
            <person name="Scheremetjew M."/>
            <person name="Finn R."/>
            <person name="Kale V."/>
            <person name="Holt S."/>
            <person name="Cochrane G."/>
            <person name="Meng A."/>
            <person name="Brown T."/>
            <person name="Cohen L."/>
        </authorList>
    </citation>
    <scope>NUCLEOTIDE SEQUENCE</scope>
    <source>
        <strain evidence="3">10249 10 AB</strain>
    </source>
</reference>
<dbReference type="SUPFAM" id="SSF49899">
    <property type="entry name" value="Concanavalin A-like lectins/glucanases"/>
    <property type="match status" value="1"/>
</dbReference>
<dbReference type="SUPFAM" id="SSF81383">
    <property type="entry name" value="F-box domain"/>
    <property type="match status" value="1"/>
</dbReference>
<evidence type="ECO:0000256" key="1">
    <source>
        <dbReference type="SAM" id="MobiDB-lite"/>
    </source>
</evidence>
<dbReference type="PROSITE" id="PS50188">
    <property type="entry name" value="B302_SPRY"/>
    <property type="match status" value="1"/>
</dbReference>
<evidence type="ECO:0000313" key="3">
    <source>
        <dbReference type="EMBL" id="CAE0723378.1"/>
    </source>
</evidence>
<dbReference type="AlphaFoldDB" id="A0A7S4ARB8"/>
<feature type="compositionally biased region" description="Polar residues" evidence="1">
    <location>
        <begin position="360"/>
        <end position="370"/>
    </location>
</feature>
<dbReference type="Pfam" id="PF00622">
    <property type="entry name" value="SPRY"/>
    <property type="match status" value="1"/>
</dbReference>
<dbReference type="InterPro" id="IPR036047">
    <property type="entry name" value="F-box-like_dom_sf"/>
</dbReference>
<organism evidence="3">
    <name type="scientific">Pseudo-nitzschia australis</name>
    <dbReference type="NCBI Taxonomy" id="44445"/>
    <lineage>
        <taxon>Eukaryota</taxon>
        <taxon>Sar</taxon>
        <taxon>Stramenopiles</taxon>
        <taxon>Ochrophyta</taxon>
        <taxon>Bacillariophyta</taxon>
        <taxon>Bacillariophyceae</taxon>
        <taxon>Bacillariophycidae</taxon>
        <taxon>Bacillariales</taxon>
        <taxon>Bacillariaceae</taxon>
        <taxon>Pseudo-nitzschia</taxon>
    </lineage>
</organism>
<dbReference type="InterPro" id="IPR001870">
    <property type="entry name" value="B30.2/SPRY"/>
</dbReference>
<feature type="compositionally biased region" description="Basic residues" evidence="1">
    <location>
        <begin position="676"/>
        <end position="692"/>
    </location>
</feature>
<feature type="domain" description="B30.2/SPRY" evidence="2">
    <location>
        <begin position="393"/>
        <end position="615"/>
    </location>
</feature>
<dbReference type="InterPro" id="IPR050618">
    <property type="entry name" value="Ubq-SigPath_Reg"/>
</dbReference>
<proteinExistence type="predicted"/>
<feature type="region of interest" description="Disordered" evidence="1">
    <location>
        <begin position="656"/>
        <end position="692"/>
    </location>
</feature>
<dbReference type="CDD" id="cd09917">
    <property type="entry name" value="F-box_SF"/>
    <property type="match status" value="1"/>
</dbReference>
<evidence type="ECO:0000259" key="2">
    <source>
        <dbReference type="PROSITE" id="PS50188"/>
    </source>
</evidence>
<dbReference type="InterPro" id="IPR003877">
    <property type="entry name" value="SPRY_dom"/>
</dbReference>